<evidence type="ECO:0000256" key="1">
    <source>
        <dbReference type="SAM" id="MobiDB-lite"/>
    </source>
</evidence>
<name>A0A2T7NVC5_POMCA</name>
<evidence type="ECO:0000313" key="3">
    <source>
        <dbReference type="Proteomes" id="UP000245119"/>
    </source>
</evidence>
<protein>
    <submittedName>
        <fullName evidence="2">Uncharacterized protein</fullName>
    </submittedName>
</protein>
<comment type="caution">
    <text evidence="2">The sequence shown here is derived from an EMBL/GenBank/DDBJ whole genome shotgun (WGS) entry which is preliminary data.</text>
</comment>
<sequence>MDLAVTPRAWRDLDESSSGAGHHVLPESPSSLLLRFESNHTLSNSHNKSFNVLFADIDIFIYGAPVTWLHSRDFRKPTARRCLLTDFRQPSAS</sequence>
<accession>A0A2T7NVC5</accession>
<evidence type="ECO:0000313" key="2">
    <source>
        <dbReference type="EMBL" id="PVD25104.1"/>
    </source>
</evidence>
<keyword evidence="3" id="KW-1185">Reference proteome</keyword>
<gene>
    <name evidence="2" type="ORF">C0Q70_15602</name>
</gene>
<dbReference type="AlphaFoldDB" id="A0A2T7NVC5"/>
<proteinExistence type="predicted"/>
<feature type="region of interest" description="Disordered" evidence="1">
    <location>
        <begin position="1"/>
        <end position="24"/>
    </location>
</feature>
<reference evidence="2 3" key="1">
    <citation type="submission" date="2018-04" db="EMBL/GenBank/DDBJ databases">
        <title>The genome of golden apple snail Pomacea canaliculata provides insight into stress tolerance and invasive adaptation.</title>
        <authorList>
            <person name="Liu C."/>
            <person name="Liu B."/>
            <person name="Ren Y."/>
            <person name="Zhang Y."/>
            <person name="Wang H."/>
            <person name="Li S."/>
            <person name="Jiang F."/>
            <person name="Yin L."/>
            <person name="Zhang G."/>
            <person name="Qian W."/>
            <person name="Fan W."/>
        </authorList>
    </citation>
    <scope>NUCLEOTIDE SEQUENCE [LARGE SCALE GENOMIC DNA]</scope>
    <source>
        <strain evidence="2">SZHN2017</strain>
        <tissue evidence="2">Muscle</tissue>
    </source>
</reference>
<dbReference type="EMBL" id="PZQS01000009">
    <property type="protein sequence ID" value="PVD25104.1"/>
    <property type="molecule type" value="Genomic_DNA"/>
</dbReference>
<dbReference type="Proteomes" id="UP000245119">
    <property type="component" value="Linkage Group LG9"/>
</dbReference>
<organism evidence="2 3">
    <name type="scientific">Pomacea canaliculata</name>
    <name type="common">Golden apple snail</name>
    <dbReference type="NCBI Taxonomy" id="400727"/>
    <lineage>
        <taxon>Eukaryota</taxon>
        <taxon>Metazoa</taxon>
        <taxon>Spiralia</taxon>
        <taxon>Lophotrochozoa</taxon>
        <taxon>Mollusca</taxon>
        <taxon>Gastropoda</taxon>
        <taxon>Caenogastropoda</taxon>
        <taxon>Architaenioglossa</taxon>
        <taxon>Ampullarioidea</taxon>
        <taxon>Ampullariidae</taxon>
        <taxon>Pomacea</taxon>
    </lineage>
</organism>